<dbReference type="Gene3D" id="1.10.1740.10">
    <property type="match status" value="1"/>
</dbReference>
<sequence>MEQENEELLENIRRSIAGDREAFARIYDCTVRDVTGTVRFLLEDRASAEDVIQEIYIEIYKSLPKFNPARSFRSWVIGIAIRQVNNYRRRRWRLFRLLAKNQQYTSQETEPDFSGEVADRLDSLEVIRLVDNLPYKYKQVIVLRYLYEYSQEEIARILDIPVGTVKSRLHFALEKLRNISYTNAYSLGKAGESHGH</sequence>
<dbReference type="InterPro" id="IPR036388">
    <property type="entry name" value="WH-like_DNA-bd_sf"/>
</dbReference>
<evidence type="ECO:0000313" key="9">
    <source>
        <dbReference type="Proteomes" id="UP000198956"/>
    </source>
</evidence>
<evidence type="ECO:0000256" key="2">
    <source>
        <dbReference type="ARBA" id="ARBA00023015"/>
    </source>
</evidence>
<dbReference type="Pfam" id="PF04542">
    <property type="entry name" value="Sigma70_r2"/>
    <property type="match status" value="1"/>
</dbReference>
<dbReference type="SUPFAM" id="SSF88659">
    <property type="entry name" value="Sigma3 and sigma4 domains of RNA polymerase sigma factors"/>
    <property type="match status" value="1"/>
</dbReference>
<gene>
    <name evidence="7" type="ORF">K3F53_01815</name>
    <name evidence="8" type="ORF">SAMN04489735_103314</name>
</gene>
<dbReference type="GO" id="GO:0016987">
    <property type="term" value="F:sigma factor activity"/>
    <property type="evidence" value="ECO:0007669"/>
    <property type="project" value="UniProtKB-KW"/>
</dbReference>
<dbReference type="InterPro" id="IPR039425">
    <property type="entry name" value="RNA_pol_sigma-70-like"/>
</dbReference>
<feature type="domain" description="RNA polymerase sigma factor 70 region 4 type 2" evidence="6">
    <location>
        <begin position="124"/>
        <end position="176"/>
    </location>
</feature>
<keyword evidence="4" id="KW-0804">Transcription</keyword>
<evidence type="ECO:0000313" key="10">
    <source>
        <dbReference type="Proteomes" id="UP000826616"/>
    </source>
</evidence>
<evidence type="ECO:0000259" key="5">
    <source>
        <dbReference type="Pfam" id="PF04542"/>
    </source>
</evidence>
<dbReference type="InterPro" id="IPR013325">
    <property type="entry name" value="RNA_pol_sigma_r2"/>
</dbReference>
<dbReference type="RefSeq" id="WP_057900066.1">
    <property type="nucleotide sequence ID" value="NZ_CP080764.1"/>
</dbReference>
<evidence type="ECO:0000313" key="7">
    <source>
        <dbReference type="EMBL" id="QYY43076.1"/>
    </source>
</evidence>
<evidence type="ECO:0000256" key="1">
    <source>
        <dbReference type="ARBA" id="ARBA00010641"/>
    </source>
</evidence>
<evidence type="ECO:0000259" key="6">
    <source>
        <dbReference type="Pfam" id="PF08281"/>
    </source>
</evidence>
<comment type="similarity">
    <text evidence="1">Belongs to the sigma-70 factor family. ECF subfamily.</text>
</comment>
<dbReference type="PANTHER" id="PTHR43133">
    <property type="entry name" value="RNA POLYMERASE ECF-TYPE SIGMA FACTO"/>
    <property type="match status" value="1"/>
</dbReference>
<reference evidence="8 9" key="1">
    <citation type="submission" date="2016-10" db="EMBL/GenBank/DDBJ databases">
        <authorList>
            <person name="de Groot N.N."/>
        </authorList>
    </citation>
    <scope>NUCLEOTIDE SEQUENCE [LARGE SCALE GENOMIC DNA]</scope>
    <source>
        <strain evidence="8 9">L 420-91</strain>
    </source>
</reference>
<dbReference type="GO" id="GO:0003677">
    <property type="term" value="F:DNA binding"/>
    <property type="evidence" value="ECO:0007669"/>
    <property type="project" value="InterPro"/>
</dbReference>
<organism evidence="8 9">
    <name type="scientific">Aneurinibacillus thermoaerophilus</name>
    <dbReference type="NCBI Taxonomy" id="143495"/>
    <lineage>
        <taxon>Bacteria</taxon>
        <taxon>Bacillati</taxon>
        <taxon>Bacillota</taxon>
        <taxon>Bacilli</taxon>
        <taxon>Bacillales</taxon>
        <taxon>Paenibacillaceae</taxon>
        <taxon>Aneurinibacillus group</taxon>
        <taxon>Aneurinibacillus</taxon>
    </lineage>
</organism>
<dbReference type="Gene3D" id="1.10.10.10">
    <property type="entry name" value="Winged helix-like DNA-binding domain superfamily/Winged helix DNA-binding domain"/>
    <property type="match status" value="1"/>
</dbReference>
<evidence type="ECO:0000256" key="3">
    <source>
        <dbReference type="ARBA" id="ARBA00023082"/>
    </source>
</evidence>
<dbReference type="InterPro" id="IPR007627">
    <property type="entry name" value="RNA_pol_sigma70_r2"/>
</dbReference>
<dbReference type="Pfam" id="PF08281">
    <property type="entry name" value="Sigma70_r4_2"/>
    <property type="match status" value="1"/>
</dbReference>
<dbReference type="EMBL" id="FNDE01000033">
    <property type="protein sequence ID" value="SDH56855.1"/>
    <property type="molecule type" value="Genomic_DNA"/>
</dbReference>
<proteinExistence type="inferred from homology"/>
<keyword evidence="3" id="KW-0731">Sigma factor</keyword>
<reference evidence="7 10" key="2">
    <citation type="submission" date="2021-08" db="EMBL/GenBank/DDBJ databases">
        <title>Complete genome sequence of the strain Aneurinibacillus thermoaerophilus CCM 8960.</title>
        <authorList>
            <person name="Musilova J."/>
            <person name="Kourilova X."/>
            <person name="Pernicova I."/>
            <person name="Bezdicek M."/>
            <person name="Lengerova M."/>
            <person name="Obruca S."/>
            <person name="Sedlar K."/>
        </authorList>
    </citation>
    <scope>NUCLEOTIDE SEQUENCE [LARGE SCALE GENOMIC DNA]</scope>
    <source>
        <strain evidence="7 10">CCM 8960</strain>
    </source>
</reference>
<dbReference type="OrthoDB" id="9785675at2"/>
<dbReference type="NCBIfam" id="NF009195">
    <property type="entry name" value="PRK12543.1"/>
    <property type="match status" value="1"/>
</dbReference>
<dbReference type="InterPro" id="IPR013324">
    <property type="entry name" value="RNA_pol_sigma_r3/r4-like"/>
</dbReference>
<name>A0A1G8DGK9_ANETH</name>
<dbReference type="Proteomes" id="UP000198956">
    <property type="component" value="Unassembled WGS sequence"/>
</dbReference>
<evidence type="ECO:0000313" key="8">
    <source>
        <dbReference type="EMBL" id="SDH56855.1"/>
    </source>
</evidence>
<dbReference type="PANTHER" id="PTHR43133:SF60">
    <property type="entry name" value="RNA POLYMERASE SIGMA FACTOR SIGV"/>
    <property type="match status" value="1"/>
</dbReference>
<dbReference type="Proteomes" id="UP000826616">
    <property type="component" value="Chromosome"/>
</dbReference>
<dbReference type="EMBL" id="CP080764">
    <property type="protein sequence ID" value="QYY43076.1"/>
    <property type="molecule type" value="Genomic_DNA"/>
</dbReference>
<keyword evidence="2" id="KW-0805">Transcription regulation</keyword>
<dbReference type="AlphaFoldDB" id="A0A1G8DGK9"/>
<dbReference type="CDD" id="cd06171">
    <property type="entry name" value="Sigma70_r4"/>
    <property type="match status" value="1"/>
</dbReference>
<dbReference type="GeneID" id="97140096"/>
<protein>
    <submittedName>
        <fullName evidence="8">RNA polymerase sigma-70 factor, ECF subfamily</fullName>
    </submittedName>
    <submittedName>
        <fullName evidence="7">Sigma-70 family RNA polymerase sigma factor</fullName>
    </submittedName>
</protein>
<accession>A0A1G8DGK9</accession>
<keyword evidence="10" id="KW-1185">Reference proteome</keyword>
<dbReference type="SUPFAM" id="SSF88946">
    <property type="entry name" value="Sigma2 domain of RNA polymerase sigma factors"/>
    <property type="match status" value="1"/>
</dbReference>
<evidence type="ECO:0000256" key="4">
    <source>
        <dbReference type="ARBA" id="ARBA00023163"/>
    </source>
</evidence>
<dbReference type="NCBIfam" id="TIGR02937">
    <property type="entry name" value="sigma70-ECF"/>
    <property type="match status" value="1"/>
</dbReference>
<dbReference type="InterPro" id="IPR014284">
    <property type="entry name" value="RNA_pol_sigma-70_dom"/>
</dbReference>
<dbReference type="GO" id="GO:0006352">
    <property type="term" value="P:DNA-templated transcription initiation"/>
    <property type="evidence" value="ECO:0007669"/>
    <property type="project" value="InterPro"/>
</dbReference>
<dbReference type="InterPro" id="IPR013249">
    <property type="entry name" value="RNA_pol_sigma70_r4_t2"/>
</dbReference>
<feature type="domain" description="RNA polymerase sigma-70 region 2" evidence="5">
    <location>
        <begin position="27"/>
        <end position="93"/>
    </location>
</feature>